<protein>
    <submittedName>
        <fullName evidence="1">RCG55805</fullName>
    </submittedName>
</protein>
<reference evidence="2" key="1">
    <citation type="submission" date="2005-09" db="EMBL/GenBank/DDBJ databases">
        <authorList>
            <person name="Mural R.J."/>
            <person name="Li P.W."/>
            <person name="Adams M.D."/>
            <person name="Amanatides P.G."/>
            <person name="Baden-Tillson H."/>
            <person name="Barnstead M."/>
            <person name="Chin S.H."/>
            <person name="Dew I."/>
            <person name="Evans C.A."/>
            <person name="Ferriera S."/>
            <person name="Flanigan M."/>
            <person name="Fosler C."/>
            <person name="Glodek A."/>
            <person name="Gu Z."/>
            <person name="Holt R.A."/>
            <person name="Jennings D."/>
            <person name="Kraft C.L."/>
            <person name="Lu F."/>
            <person name="Nguyen T."/>
            <person name="Nusskern D.R."/>
            <person name="Pfannkoch C.M."/>
            <person name="Sitter C."/>
            <person name="Sutton G.G."/>
            <person name="Venter J.C."/>
            <person name="Wang Z."/>
            <person name="Woodage T."/>
            <person name="Zheng X.H."/>
            <person name="Zhong F."/>
        </authorList>
    </citation>
    <scope>NUCLEOTIDE SEQUENCE [LARGE SCALE GENOMIC DNA]</scope>
    <source>
        <strain>BN</strain>
        <strain evidence="2">Sprague-Dawley</strain>
    </source>
</reference>
<gene>
    <name evidence="1" type="ORF">rCG_55805</name>
</gene>
<accession>A6JM81</accession>
<sequence>MKGATEATWRRERAQIDTLIFHQRMSIIEHNCFFSHASVP</sequence>
<organism evidence="1 2">
    <name type="scientific">Rattus norvegicus</name>
    <name type="common">Rat</name>
    <dbReference type="NCBI Taxonomy" id="10116"/>
    <lineage>
        <taxon>Eukaryota</taxon>
        <taxon>Metazoa</taxon>
        <taxon>Chordata</taxon>
        <taxon>Craniata</taxon>
        <taxon>Vertebrata</taxon>
        <taxon>Euteleostomi</taxon>
        <taxon>Mammalia</taxon>
        <taxon>Eutheria</taxon>
        <taxon>Euarchontoglires</taxon>
        <taxon>Glires</taxon>
        <taxon>Rodentia</taxon>
        <taxon>Myomorpha</taxon>
        <taxon>Muroidea</taxon>
        <taxon>Muridae</taxon>
        <taxon>Murinae</taxon>
        <taxon>Rattus</taxon>
    </lineage>
</organism>
<dbReference type="EMBL" id="CH473990">
    <property type="protein sequence ID" value="EDL78758.1"/>
    <property type="molecule type" value="Genomic_DNA"/>
</dbReference>
<evidence type="ECO:0000313" key="2">
    <source>
        <dbReference type="Proteomes" id="UP000234681"/>
    </source>
</evidence>
<proteinExistence type="predicted"/>
<dbReference type="Proteomes" id="UP000234681">
    <property type="component" value="Chromosome 17"/>
</dbReference>
<name>A6JM81_RAT</name>
<evidence type="ECO:0000313" key="1">
    <source>
        <dbReference type="EMBL" id="EDL78758.1"/>
    </source>
</evidence>
<dbReference type="AlphaFoldDB" id="A6JM81"/>